<sequence length="97" mass="12045">ITYKYYGKYRKYGKIKEPTLKDIIEFKRDLEREERNMLLLRHPYLTIEQTHGHMKEQKVQKYLDKVNKWREETNEKFNKKVTIMDRLNHLTVAEAWD</sequence>
<dbReference type="InterPro" id="IPR016576">
    <property type="entry name" value="Ribosomal_mL63"/>
</dbReference>
<evidence type="ECO:0000313" key="1">
    <source>
        <dbReference type="EMBL" id="OAD60227.1"/>
    </source>
</evidence>
<dbReference type="Pfam" id="PF14978">
    <property type="entry name" value="MRP-63"/>
    <property type="match status" value="1"/>
</dbReference>
<dbReference type="PANTHER" id="PTHR14520:SF4">
    <property type="entry name" value="LARGE RIBOSOMAL SUBUNIT PROTEIN ML63"/>
    <property type="match status" value="1"/>
</dbReference>
<evidence type="ECO:0000313" key="2">
    <source>
        <dbReference type="Proteomes" id="UP000250275"/>
    </source>
</evidence>
<dbReference type="GO" id="GO:0003735">
    <property type="term" value="F:structural constituent of ribosome"/>
    <property type="evidence" value="ECO:0007669"/>
    <property type="project" value="TreeGrafter"/>
</dbReference>
<feature type="non-terminal residue" evidence="1">
    <location>
        <position position="1"/>
    </location>
</feature>
<organism evidence="1 2">
    <name type="scientific">Eufriesea mexicana</name>
    <dbReference type="NCBI Taxonomy" id="516756"/>
    <lineage>
        <taxon>Eukaryota</taxon>
        <taxon>Metazoa</taxon>
        <taxon>Ecdysozoa</taxon>
        <taxon>Arthropoda</taxon>
        <taxon>Hexapoda</taxon>
        <taxon>Insecta</taxon>
        <taxon>Pterygota</taxon>
        <taxon>Neoptera</taxon>
        <taxon>Endopterygota</taxon>
        <taxon>Hymenoptera</taxon>
        <taxon>Apocrita</taxon>
        <taxon>Aculeata</taxon>
        <taxon>Apoidea</taxon>
        <taxon>Anthophila</taxon>
        <taxon>Apidae</taxon>
        <taxon>Eufriesea</taxon>
    </lineage>
</organism>
<accession>A0A310ST88</accession>
<proteinExistence type="predicted"/>
<dbReference type="Proteomes" id="UP000250275">
    <property type="component" value="Unassembled WGS sequence"/>
</dbReference>
<dbReference type="AlphaFoldDB" id="A0A310ST88"/>
<name>A0A310ST88_9HYME</name>
<dbReference type="GO" id="GO:0032543">
    <property type="term" value="P:mitochondrial translation"/>
    <property type="evidence" value="ECO:0007669"/>
    <property type="project" value="TreeGrafter"/>
</dbReference>
<dbReference type="GO" id="GO:0005761">
    <property type="term" value="C:mitochondrial ribosome"/>
    <property type="evidence" value="ECO:0007669"/>
    <property type="project" value="InterPro"/>
</dbReference>
<keyword evidence="2" id="KW-1185">Reference proteome</keyword>
<dbReference type="PANTHER" id="PTHR14520">
    <property type="entry name" value="MITOCHONDRIAL RIBOSOMAL PROTEIN 63"/>
    <property type="match status" value="1"/>
</dbReference>
<gene>
    <name evidence="1" type="ORF">WN48_06156</name>
</gene>
<protein>
    <recommendedName>
        <fullName evidence="3">Ribosomal protein 63, mitochondrial</fullName>
    </recommendedName>
</protein>
<evidence type="ECO:0008006" key="3">
    <source>
        <dbReference type="Google" id="ProtNLM"/>
    </source>
</evidence>
<reference evidence="1 2" key="1">
    <citation type="submission" date="2015-07" db="EMBL/GenBank/DDBJ databases">
        <title>The genome of Eufriesea mexicana.</title>
        <authorList>
            <person name="Pan H."/>
            <person name="Kapheim K."/>
        </authorList>
    </citation>
    <scope>NUCLEOTIDE SEQUENCE [LARGE SCALE GENOMIC DNA]</scope>
    <source>
        <strain evidence="1">0111107269</strain>
        <tissue evidence="1">Whole body</tissue>
    </source>
</reference>
<dbReference type="EMBL" id="KQ760478">
    <property type="protein sequence ID" value="OAD60227.1"/>
    <property type="molecule type" value="Genomic_DNA"/>
</dbReference>
<dbReference type="OrthoDB" id="6019958at2759"/>